<evidence type="ECO:0000256" key="5">
    <source>
        <dbReference type="ARBA" id="ARBA00023242"/>
    </source>
</evidence>
<dbReference type="AlphaFoldDB" id="A0A4Q2D757"/>
<evidence type="ECO:0000256" key="6">
    <source>
        <dbReference type="SAM" id="Coils"/>
    </source>
</evidence>
<dbReference type="Proteomes" id="UP000290288">
    <property type="component" value="Unassembled WGS sequence"/>
</dbReference>
<sequence length="442" mass="48438">METLLTPTESLAFQSFLAAVDTSHPPSDWAAYASQFDPSSANRDDHDIILNSLAPAPENESLAKATKDLMSLDAVGWSDTSMMPPNQHQHQQQPLMYDHQIQHHQQTQPLLTQPLHRQHSYSSAHEPFPFLNPKGLNVPFQQQQQYPHPHPHPLQQPSLNLNHMNSPTAPTDMFSFPQQHSQQQQQQPHPSTHQPSISSTAPAAKRAIRSNSVRIPASTNPPPVRQRRSSQSPRPSQGTAKPALLSPSQKKANHIQSEQKRRANIRRGYEALCETVPALREAIREEEEEMQRAAALAAAGLANGGPKGKASGKKRAAKKKEGDEGGSGSGAKDKLDGRAGPRSENVVLSKTIDYVNELLSERANLLARLQKARSALPPGHPSLTPLSPEPAWEREWKGGEGKFGGEEEEEGEESEGEGEGEDDRDSPQVNGTKGKQKTSRTG</sequence>
<evidence type="ECO:0000256" key="2">
    <source>
        <dbReference type="ARBA" id="ARBA00023015"/>
    </source>
</evidence>
<keyword evidence="2" id="KW-0805">Transcription regulation</keyword>
<comment type="caution">
    <text evidence="8">The sequence shown here is derived from an EMBL/GenBank/DDBJ whole genome shotgun (WGS) entry which is preliminary data.</text>
</comment>
<dbReference type="GO" id="GO:0005634">
    <property type="term" value="C:nucleus"/>
    <property type="evidence" value="ECO:0007669"/>
    <property type="project" value="UniProtKB-SubCell"/>
</dbReference>
<keyword evidence="6" id="KW-0175">Coiled coil</keyword>
<feature type="compositionally biased region" description="Basic and acidic residues" evidence="7">
    <location>
        <begin position="331"/>
        <end position="341"/>
    </location>
</feature>
<evidence type="ECO:0000313" key="9">
    <source>
        <dbReference type="Proteomes" id="UP000290288"/>
    </source>
</evidence>
<dbReference type="InterPro" id="IPR036638">
    <property type="entry name" value="HLH_DNA-bd_sf"/>
</dbReference>
<dbReference type="Gene3D" id="4.10.280.10">
    <property type="entry name" value="Helix-loop-helix DNA-binding domain"/>
    <property type="match status" value="1"/>
</dbReference>
<evidence type="ECO:0000256" key="4">
    <source>
        <dbReference type="ARBA" id="ARBA00023163"/>
    </source>
</evidence>
<feature type="compositionally biased region" description="Low complexity" evidence="7">
    <location>
        <begin position="139"/>
        <end position="157"/>
    </location>
</feature>
<keyword evidence="3" id="KW-0238">DNA-binding</keyword>
<feature type="region of interest" description="Disordered" evidence="7">
    <location>
        <begin position="301"/>
        <end position="348"/>
    </location>
</feature>
<feature type="compositionally biased region" description="Low complexity" evidence="7">
    <location>
        <begin position="177"/>
        <end position="199"/>
    </location>
</feature>
<comment type="subcellular location">
    <subcellularLocation>
        <location evidence="1">Nucleus</location>
    </subcellularLocation>
</comment>
<keyword evidence="5" id="KW-0539">Nucleus</keyword>
<keyword evidence="4" id="KW-0804">Transcription</keyword>
<feature type="region of interest" description="Disordered" evidence="7">
    <location>
        <begin position="114"/>
        <end position="263"/>
    </location>
</feature>
<dbReference type="GO" id="GO:0000981">
    <property type="term" value="F:DNA-binding transcription factor activity, RNA polymerase II-specific"/>
    <property type="evidence" value="ECO:0007669"/>
    <property type="project" value="TreeGrafter"/>
</dbReference>
<feature type="compositionally biased region" description="Basic and acidic residues" evidence="7">
    <location>
        <begin position="391"/>
        <end position="405"/>
    </location>
</feature>
<dbReference type="InterPro" id="IPR052207">
    <property type="entry name" value="Max-like/E-box_TFs"/>
</dbReference>
<organism evidence="8 9">
    <name type="scientific">Candolleomyces aberdarensis</name>
    <dbReference type="NCBI Taxonomy" id="2316362"/>
    <lineage>
        <taxon>Eukaryota</taxon>
        <taxon>Fungi</taxon>
        <taxon>Dikarya</taxon>
        <taxon>Basidiomycota</taxon>
        <taxon>Agaricomycotina</taxon>
        <taxon>Agaricomycetes</taxon>
        <taxon>Agaricomycetidae</taxon>
        <taxon>Agaricales</taxon>
        <taxon>Agaricineae</taxon>
        <taxon>Psathyrellaceae</taxon>
        <taxon>Candolleomyces</taxon>
    </lineage>
</organism>
<dbReference type="OrthoDB" id="5778525at2759"/>
<feature type="coiled-coil region" evidence="6">
    <location>
        <begin position="269"/>
        <end position="296"/>
    </location>
</feature>
<proteinExistence type="predicted"/>
<gene>
    <name evidence="8" type="ORF">EST38_g10810</name>
</gene>
<feature type="region of interest" description="Disordered" evidence="7">
    <location>
        <begin position="374"/>
        <end position="442"/>
    </location>
</feature>
<accession>A0A4Q2D757</accession>
<dbReference type="PANTHER" id="PTHR15741:SF27">
    <property type="entry name" value="TRANSCRIPTION FACTOR AP-4"/>
    <property type="match status" value="1"/>
</dbReference>
<feature type="compositionally biased region" description="Polar residues" evidence="7">
    <location>
        <begin position="246"/>
        <end position="256"/>
    </location>
</feature>
<reference evidence="8 9" key="1">
    <citation type="submission" date="2019-01" db="EMBL/GenBank/DDBJ databases">
        <title>Draft genome sequence of Psathyrella aberdarensis IHI B618.</title>
        <authorList>
            <person name="Buettner E."/>
            <person name="Kellner H."/>
        </authorList>
    </citation>
    <scope>NUCLEOTIDE SEQUENCE [LARGE SCALE GENOMIC DNA]</scope>
    <source>
        <strain evidence="8 9">IHI B618</strain>
    </source>
</reference>
<evidence type="ECO:0000256" key="7">
    <source>
        <dbReference type="SAM" id="MobiDB-lite"/>
    </source>
</evidence>
<evidence type="ECO:0000256" key="1">
    <source>
        <dbReference type="ARBA" id="ARBA00004123"/>
    </source>
</evidence>
<dbReference type="GO" id="GO:0046983">
    <property type="term" value="F:protein dimerization activity"/>
    <property type="evidence" value="ECO:0007669"/>
    <property type="project" value="InterPro"/>
</dbReference>
<feature type="compositionally biased region" description="Acidic residues" evidence="7">
    <location>
        <begin position="406"/>
        <end position="424"/>
    </location>
</feature>
<evidence type="ECO:0000313" key="8">
    <source>
        <dbReference type="EMBL" id="RXW15049.1"/>
    </source>
</evidence>
<dbReference type="GO" id="GO:0000978">
    <property type="term" value="F:RNA polymerase II cis-regulatory region sequence-specific DNA binding"/>
    <property type="evidence" value="ECO:0007669"/>
    <property type="project" value="TreeGrafter"/>
</dbReference>
<dbReference type="SUPFAM" id="SSF47459">
    <property type="entry name" value="HLH, helix-loop-helix DNA-binding domain"/>
    <property type="match status" value="1"/>
</dbReference>
<name>A0A4Q2D757_9AGAR</name>
<dbReference type="EMBL" id="SDEE01000606">
    <property type="protein sequence ID" value="RXW15049.1"/>
    <property type="molecule type" value="Genomic_DNA"/>
</dbReference>
<dbReference type="PANTHER" id="PTHR15741">
    <property type="entry name" value="BASIC HELIX-LOOP-HELIX ZIP TRANSCRIPTION FACTOR"/>
    <property type="match status" value="1"/>
</dbReference>
<evidence type="ECO:0000256" key="3">
    <source>
        <dbReference type="ARBA" id="ARBA00023125"/>
    </source>
</evidence>
<feature type="compositionally biased region" description="Polar residues" evidence="7">
    <location>
        <begin position="158"/>
        <end position="169"/>
    </location>
</feature>
<protein>
    <submittedName>
        <fullName evidence="8">Uncharacterized protein</fullName>
    </submittedName>
</protein>
<keyword evidence="9" id="KW-1185">Reference proteome</keyword>
<dbReference type="STRING" id="2316362.A0A4Q2D757"/>